<proteinExistence type="predicted"/>
<dbReference type="HOGENOM" id="CLU_2171088_0_0_1"/>
<name>J4H2N8_9APHY</name>
<keyword evidence="2" id="KW-1185">Reference proteome</keyword>
<sequence length="111" mass="12191">MLDLRIASESARTLNATSRFRSNELHIQTTSLNFTNSLVEDLGGPLDNSFVSPDDASDGNNSHTIRDILMTSEDIELADLRGGRQTDEVFHEGADAGNASTFDIARRSEYD</sequence>
<dbReference type="AlphaFoldDB" id="J4H2N8"/>
<accession>J4H2N8</accession>
<dbReference type="RefSeq" id="XP_012181132.1">
    <property type="nucleotide sequence ID" value="XM_012325742.1"/>
</dbReference>
<protein>
    <submittedName>
        <fullName evidence="1">Uncharacterized protein</fullName>
    </submittedName>
</protein>
<evidence type="ECO:0000313" key="1">
    <source>
        <dbReference type="EMBL" id="CCM01849.1"/>
    </source>
</evidence>
<dbReference type="InParanoid" id="J4H2N8"/>
<reference evidence="1 2" key="1">
    <citation type="journal article" date="2012" name="Appl. Environ. Microbiol.">
        <title>Short-read sequencing for genomic analysis of the brown rot fungus Fibroporia radiculosa.</title>
        <authorList>
            <person name="Tang J.D."/>
            <person name="Perkins A.D."/>
            <person name="Sonstegard T.S."/>
            <person name="Schroeder S.G."/>
            <person name="Burgess S.C."/>
            <person name="Diehl S.V."/>
        </authorList>
    </citation>
    <scope>NUCLEOTIDE SEQUENCE [LARGE SCALE GENOMIC DNA]</scope>
    <source>
        <strain evidence="1 2">TFFH 294</strain>
    </source>
</reference>
<gene>
    <name evidence="1" type="ORF">FIBRA_03920</name>
</gene>
<dbReference type="GeneID" id="24096760"/>
<dbReference type="Proteomes" id="UP000006352">
    <property type="component" value="Unassembled WGS sequence"/>
</dbReference>
<organism evidence="1 2">
    <name type="scientific">Fibroporia radiculosa</name>
    <dbReference type="NCBI Taxonomy" id="599839"/>
    <lineage>
        <taxon>Eukaryota</taxon>
        <taxon>Fungi</taxon>
        <taxon>Dikarya</taxon>
        <taxon>Basidiomycota</taxon>
        <taxon>Agaricomycotina</taxon>
        <taxon>Agaricomycetes</taxon>
        <taxon>Polyporales</taxon>
        <taxon>Fibroporiaceae</taxon>
        <taxon>Fibroporia</taxon>
    </lineage>
</organism>
<evidence type="ECO:0000313" key="2">
    <source>
        <dbReference type="Proteomes" id="UP000006352"/>
    </source>
</evidence>
<dbReference type="EMBL" id="HE797052">
    <property type="protein sequence ID" value="CCM01849.1"/>
    <property type="molecule type" value="Genomic_DNA"/>
</dbReference>